<gene>
    <name evidence="2" type="ORF">VSS16_05115</name>
</gene>
<proteinExistence type="predicted"/>
<organism evidence="2 3">
    <name type="scientific">Streptomyces broussonetiae</name>
    <dbReference type="NCBI Taxonomy" id="2686304"/>
    <lineage>
        <taxon>Bacteria</taxon>
        <taxon>Bacillati</taxon>
        <taxon>Actinomycetota</taxon>
        <taxon>Actinomycetes</taxon>
        <taxon>Kitasatosporales</taxon>
        <taxon>Streptomycetaceae</taxon>
        <taxon>Streptomyces</taxon>
    </lineage>
</organism>
<keyword evidence="3" id="KW-1185">Reference proteome</keyword>
<sequence length="53" mass="6404">MRFRRTISQDELRRAQTEEQREQYATTYQASRGGHFPAPTRPVPGERKDRERR</sequence>
<feature type="compositionally biased region" description="Basic and acidic residues" evidence="1">
    <location>
        <begin position="7"/>
        <end position="22"/>
    </location>
</feature>
<name>A0ABV5E5J0_9ACTN</name>
<feature type="region of interest" description="Disordered" evidence="1">
    <location>
        <begin position="1"/>
        <end position="53"/>
    </location>
</feature>
<evidence type="ECO:0000313" key="2">
    <source>
        <dbReference type="EMBL" id="MFB8772114.1"/>
    </source>
</evidence>
<dbReference type="RefSeq" id="WP_376731096.1">
    <property type="nucleotide sequence ID" value="NZ_JAYMRP010000003.1"/>
</dbReference>
<dbReference type="EMBL" id="JAYMRP010000003">
    <property type="protein sequence ID" value="MFB8772114.1"/>
    <property type="molecule type" value="Genomic_DNA"/>
</dbReference>
<dbReference type="Proteomes" id="UP001585080">
    <property type="component" value="Unassembled WGS sequence"/>
</dbReference>
<reference evidence="2 3" key="1">
    <citation type="submission" date="2024-01" db="EMBL/GenBank/DDBJ databases">
        <title>Genome mining of biosynthetic gene clusters to explore secondary metabolites of Streptomyces sp.</title>
        <authorList>
            <person name="Baig A."/>
            <person name="Ajitkumar Shintre N."/>
            <person name="Kumar H."/>
            <person name="Anbarasu A."/>
            <person name="Ramaiah S."/>
        </authorList>
    </citation>
    <scope>NUCLEOTIDE SEQUENCE [LARGE SCALE GENOMIC DNA]</scope>
    <source>
        <strain evidence="2 3">A57</strain>
    </source>
</reference>
<comment type="caution">
    <text evidence="2">The sequence shown here is derived from an EMBL/GenBank/DDBJ whole genome shotgun (WGS) entry which is preliminary data.</text>
</comment>
<evidence type="ECO:0000256" key="1">
    <source>
        <dbReference type="SAM" id="MobiDB-lite"/>
    </source>
</evidence>
<feature type="compositionally biased region" description="Basic and acidic residues" evidence="1">
    <location>
        <begin position="44"/>
        <end position="53"/>
    </location>
</feature>
<accession>A0ABV5E5J0</accession>
<evidence type="ECO:0000313" key="3">
    <source>
        <dbReference type="Proteomes" id="UP001585080"/>
    </source>
</evidence>
<protein>
    <submittedName>
        <fullName evidence="2">Uncharacterized protein</fullName>
    </submittedName>
</protein>